<evidence type="ECO:0000256" key="2">
    <source>
        <dbReference type="PROSITE-ProRule" id="PRU00302"/>
    </source>
</evidence>
<dbReference type="Proteomes" id="UP001159428">
    <property type="component" value="Unassembled WGS sequence"/>
</dbReference>
<keyword evidence="2" id="KW-0768">Sushi</keyword>
<dbReference type="SUPFAM" id="SSF48726">
    <property type="entry name" value="Immunoglobulin"/>
    <property type="match status" value="1"/>
</dbReference>
<reference evidence="7 8" key="1">
    <citation type="submission" date="2022-05" db="EMBL/GenBank/DDBJ databases">
        <authorList>
            <consortium name="Genoscope - CEA"/>
            <person name="William W."/>
        </authorList>
    </citation>
    <scope>NUCLEOTIDE SEQUENCE [LARGE SCALE GENOMIC DNA]</scope>
</reference>
<feature type="domain" description="Ig-like" evidence="5">
    <location>
        <begin position="241"/>
        <end position="313"/>
    </location>
</feature>
<protein>
    <recommendedName>
        <fullName evidence="9">Ig-like domain-containing protein</fullName>
    </recommendedName>
</protein>
<gene>
    <name evidence="7" type="ORF">PMEA_00021977</name>
</gene>
<dbReference type="Gene3D" id="2.10.70.10">
    <property type="entry name" value="Complement Module, domain 1"/>
    <property type="match status" value="2"/>
</dbReference>
<feature type="domain" description="Ig-like" evidence="5">
    <location>
        <begin position="142"/>
        <end position="236"/>
    </location>
</feature>
<evidence type="ECO:0000256" key="1">
    <source>
        <dbReference type="ARBA" id="ARBA00023157"/>
    </source>
</evidence>
<keyword evidence="8" id="KW-1185">Reference proteome</keyword>
<dbReference type="Pfam" id="PF00084">
    <property type="entry name" value="Sushi"/>
    <property type="match status" value="1"/>
</dbReference>
<dbReference type="InterPro" id="IPR007110">
    <property type="entry name" value="Ig-like_dom"/>
</dbReference>
<dbReference type="SMART" id="SM00032">
    <property type="entry name" value="CCP"/>
    <property type="match status" value="2"/>
</dbReference>
<dbReference type="InterPro" id="IPR036179">
    <property type="entry name" value="Ig-like_dom_sf"/>
</dbReference>
<feature type="transmembrane region" description="Helical" evidence="3">
    <location>
        <begin position="443"/>
        <end position="464"/>
    </location>
</feature>
<dbReference type="PROSITE" id="PS50923">
    <property type="entry name" value="SUSHI"/>
    <property type="match status" value="1"/>
</dbReference>
<keyword evidence="3" id="KW-1133">Transmembrane helix</keyword>
<evidence type="ECO:0000256" key="4">
    <source>
        <dbReference type="SAM" id="SignalP"/>
    </source>
</evidence>
<evidence type="ECO:0000259" key="5">
    <source>
        <dbReference type="PROSITE" id="PS50835"/>
    </source>
</evidence>
<dbReference type="InterPro" id="IPR035976">
    <property type="entry name" value="Sushi/SCR/CCP_sf"/>
</dbReference>
<feature type="domain" description="Sushi" evidence="6">
    <location>
        <begin position="325"/>
        <end position="382"/>
    </location>
</feature>
<evidence type="ECO:0000313" key="7">
    <source>
        <dbReference type="EMBL" id="CAH3038913.1"/>
    </source>
</evidence>
<dbReference type="CDD" id="cd00033">
    <property type="entry name" value="CCP"/>
    <property type="match status" value="1"/>
</dbReference>
<dbReference type="EMBL" id="CALNXJ010000004">
    <property type="protein sequence ID" value="CAH3038913.1"/>
    <property type="molecule type" value="Genomic_DNA"/>
</dbReference>
<feature type="chain" id="PRO_5043841005" description="Ig-like domain-containing protein" evidence="4">
    <location>
        <begin position="23"/>
        <end position="498"/>
    </location>
</feature>
<feature type="non-terminal residue" evidence="7">
    <location>
        <position position="498"/>
    </location>
</feature>
<organism evidence="7 8">
    <name type="scientific">Pocillopora meandrina</name>
    <dbReference type="NCBI Taxonomy" id="46732"/>
    <lineage>
        <taxon>Eukaryota</taxon>
        <taxon>Metazoa</taxon>
        <taxon>Cnidaria</taxon>
        <taxon>Anthozoa</taxon>
        <taxon>Hexacorallia</taxon>
        <taxon>Scleractinia</taxon>
        <taxon>Astrocoeniina</taxon>
        <taxon>Pocilloporidae</taxon>
        <taxon>Pocillopora</taxon>
    </lineage>
</organism>
<accession>A0AAU9W097</accession>
<name>A0AAU9W097_9CNID</name>
<dbReference type="PROSITE" id="PS50835">
    <property type="entry name" value="IG_LIKE"/>
    <property type="match status" value="2"/>
</dbReference>
<evidence type="ECO:0000256" key="3">
    <source>
        <dbReference type="SAM" id="Phobius"/>
    </source>
</evidence>
<proteinExistence type="predicted"/>
<evidence type="ECO:0000313" key="8">
    <source>
        <dbReference type="Proteomes" id="UP001159428"/>
    </source>
</evidence>
<evidence type="ECO:0000259" key="6">
    <source>
        <dbReference type="PROSITE" id="PS50923"/>
    </source>
</evidence>
<comment type="caution">
    <text evidence="2">Lacks conserved residue(s) required for the propagation of feature annotation.</text>
</comment>
<keyword evidence="1" id="KW-1015">Disulfide bond</keyword>
<dbReference type="SUPFAM" id="SSF57535">
    <property type="entry name" value="Complement control module/SCR domain"/>
    <property type="match status" value="1"/>
</dbReference>
<comment type="caution">
    <text evidence="7">The sequence shown here is derived from an EMBL/GenBank/DDBJ whole genome shotgun (WGS) entry which is preliminary data.</text>
</comment>
<sequence>MVVSTSKLFLLALFSVAGTANAKLKVEVTPVNSYAMEYSSLKITCTAYDEANVEVPESIQFIELDEYSNRKIFNDKYSNLNFTTTREDNGRKLIVTMTIFNVTEQYELGRYKSYLCLAYAVNISKLAHFAFHIYVIRESDIPKVTVSKLTVDHSVSATIFCNITFRGSQTTTLKSLWLSKDSKNLTDTLVEDGISESTSMVLEDISIKDGGMYSCNLKVLLKGKVPHEVKETTSLTNKCFCGARGYPLKVEWKFKSETDETVKTCIDSSMDERYKVSQKGPYDPYSLTITSLSKADLGVYYCCLSSGCSKNINEEQCQSFDIDQKKCPSLAAGIENGYKHGRGSVEGSLVWFSCANGYSLEGNKYLYCDENGQWNDCPQMNRTLENGHIDGNGSTSGAVYSFLCDEGYSIDGETSLRYEKGLWNGSSVLLTRTDKEERDTNGWYLYVLIGAAILILIIAIGLLVKKIQQPRRVMERQNWKLLLNLKYLWIIKTNVTLR</sequence>
<keyword evidence="3" id="KW-0472">Membrane</keyword>
<dbReference type="AlphaFoldDB" id="A0AAU9W097"/>
<dbReference type="InterPro" id="IPR000436">
    <property type="entry name" value="Sushi_SCR_CCP_dom"/>
</dbReference>
<evidence type="ECO:0008006" key="9">
    <source>
        <dbReference type="Google" id="ProtNLM"/>
    </source>
</evidence>
<feature type="signal peptide" evidence="4">
    <location>
        <begin position="1"/>
        <end position="22"/>
    </location>
</feature>
<keyword evidence="4" id="KW-0732">Signal</keyword>
<keyword evidence="3" id="KW-0812">Transmembrane</keyword>
<dbReference type="InterPro" id="IPR013783">
    <property type="entry name" value="Ig-like_fold"/>
</dbReference>
<dbReference type="Gene3D" id="2.60.40.10">
    <property type="entry name" value="Immunoglobulins"/>
    <property type="match status" value="1"/>
</dbReference>